<dbReference type="Proteomes" id="UP000019402">
    <property type="component" value="Unassembled WGS sequence"/>
</dbReference>
<feature type="transmembrane region" description="Helical" evidence="6">
    <location>
        <begin position="185"/>
        <end position="206"/>
    </location>
</feature>
<feature type="transmembrane region" description="Helical" evidence="6">
    <location>
        <begin position="256"/>
        <end position="275"/>
    </location>
</feature>
<feature type="transmembrane region" description="Helical" evidence="6">
    <location>
        <begin position="321"/>
        <end position="339"/>
    </location>
</feature>
<feature type="transmembrane region" description="Helical" evidence="6">
    <location>
        <begin position="6"/>
        <end position="23"/>
    </location>
</feature>
<feature type="transmembrane region" description="Helical" evidence="6">
    <location>
        <begin position="76"/>
        <end position="97"/>
    </location>
</feature>
<keyword evidence="4 6" id="KW-1133">Transmembrane helix</keyword>
<dbReference type="SUPFAM" id="SSF109755">
    <property type="entry name" value="PhoU-like"/>
    <property type="match status" value="1"/>
</dbReference>
<organism evidence="7 8">
    <name type="scientific">Saccharicrinis fermentans DSM 9555 = JCM 21142</name>
    <dbReference type="NCBI Taxonomy" id="869213"/>
    <lineage>
        <taxon>Bacteria</taxon>
        <taxon>Pseudomonadati</taxon>
        <taxon>Bacteroidota</taxon>
        <taxon>Bacteroidia</taxon>
        <taxon>Marinilabiliales</taxon>
        <taxon>Marinilabiliaceae</taxon>
        <taxon>Saccharicrinis</taxon>
    </lineage>
</organism>
<name>W7XW27_9BACT</name>
<dbReference type="PANTHER" id="PTHR11101">
    <property type="entry name" value="PHOSPHATE TRANSPORTER"/>
    <property type="match status" value="1"/>
</dbReference>
<gene>
    <name evidence="7" type="ORF">JCM21142_31110</name>
</gene>
<comment type="subcellular location">
    <subcellularLocation>
        <location evidence="1 6">Membrane</location>
        <topology evidence="1 6">Multi-pass membrane protein</topology>
    </subcellularLocation>
</comment>
<evidence type="ECO:0000256" key="1">
    <source>
        <dbReference type="ARBA" id="ARBA00004141"/>
    </source>
</evidence>
<proteinExistence type="inferred from homology"/>
<evidence type="ECO:0000256" key="6">
    <source>
        <dbReference type="RuleBase" id="RU363058"/>
    </source>
</evidence>
<sequence>MEYLYLIIVILLLLGVVDLVVGVSNDAVNFLNAAMGSKVAKRHYVYLVAGAGLLIGAGFSGGMMEVARKGVFYPEHFYLNQLLMVFVAVMIADILLVDLFNTFGFPTSTTIAIVFEMLGAALAMGLLIIGGDNPDKLIIDDLINTQRIFTILGGIVISIFLAFITGAIVQFVTRVIFTFQYKNQFKFLFSVAGAVSLTAIVFLLAKQDIAFANLLSGAMDTFVHEHLATVLAIFFALSLSLFTVLAYVFNADIPRIVVFCGTFALALSFAANDLVNFIGVPLSALEGIHIFSAEGSGDASHFLMNIWGDGILANTSWQKGTYRFIYLAAGLIMAIALFYSRKARTVTNTELYLGKQESGQESFEPSHLSKLLVRIFLTLYTYIRNKMPEKITSFFSQRYERDAAPAMTDGTTTPAFFDTVRASVNLVVASILIAIGTYLRFPLSTTFVVFMVAMGTSLADQAWGRESAVYRISGVLSVLGGWFITASAGFVGAFVLTVFIWWGELYAVILLTLIIPYVLYKTNGIHKKARLQRTELKSERKQQIADNKENMAGLGRERIRKHILETSKIYILIIQGFVDENVKQLKETCEKSKYLEKVSKNIKEDLFETFSKMDAGAFNSSHYFIQAIDYLGELSSTLKQIAVPIFNHVENQHKGLSKSQKEDILLLLEEVTGFFNYLVHIEKEQKFDSVPEMIEKQKYIVDLIEDLRKKQIKRIMDGVGKTRSSILLLECYAESKNLILYTINLLKSHRDFHASYSKEH</sequence>
<dbReference type="eggNOG" id="COG0306">
    <property type="taxonomic scope" value="Bacteria"/>
</dbReference>
<feature type="transmembrane region" description="Helical" evidence="6">
    <location>
        <begin position="447"/>
        <end position="463"/>
    </location>
</feature>
<keyword evidence="3 6" id="KW-0812">Transmembrane</keyword>
<keyword evidence="2 6" id="KW-0813">Transport</keyword>
<dbReference type="GO" id="GO:0035435">
    <property type="term" value="P:phosphate ion transmembrane transport"/>
    <property type="evidence" value="ECO:0007669"/>
    <property type="project" value="TreeGrafter"/>
</dbReference>
<comment type="caution">
    <text evidence="7">The sequence shown here is derived from an EMBL/GenBank/DDBJ whole genome shotgun (WGS) entry which is preliminary data.</text>
</comment>
<reference evidence="7 8" key="1">
    <citation type="journal article" date="2014" name="Genome Announc.">
        <title>Draft Genome Sequence of Cytophaga fermentans JCM 21142T, a Facultative Anaerobe Isolated from Marine Mud.</title>
        <authorList>
            <person name="Starns D."/>
            <person name="Oshima K."/>
            <person name="Suda W."/>
            <person name="Iino T."/>
            <person name="Yuki M."/>
            <person name="Inoue J."/>
            <person name="Kitamura K."/>
            <person name="Iida T."/>
            <person name="Darby A."/>
            <person name="Hattori M."/>
            <person name="Ohkuma M."/>
        </authorList>
    </citation>
    <scope>NUCLEOTIDE SEQUENCE [LARGE SCALE GENOMIC DNA]</scope>
    <source>
        <strain evidence="7 8">JCM 21142</strain>
    </source>
</reference>
<feature type="transmembrane region" description="Helical" evidence="6">
    <location>
        <begin position="422"/>
        <end position="441"/>
    </location>
</feature>
<dbReference type="Pfam" id="PF01384">
    <property type="entry name" value="PHO4"/>
    <property type="match status" value="1"/>
</dbReference>
<dbReference type="GO" id="GO:0016020">
    <property type="term" value="C:membrane"/>
    <property type="evidence" value="ECO:0007669"/>
    <property type="project" value="UniProtKB-SubCell"/>
</dbReference>
<evidence type="ECO:0000256" key="2">
    <source>
        <dbReference type="ARBA" id="ARBA00022448"/>
    </source>
</evidence>
<feature type="transmembrane region" description="Helical" evidence="6">
    <location>
        <begin position="500"/>
        <end position="520"/>
    </location>
</feature>
<feature type="transmembrane region" description="Helical" evidence="6">
    <location>
        <begin position="475"/>
        <end position="494"/>
    </location>
</feature>
<dbReference type="AlphaFoldDB" id="W7XW27"/>
<keyword evidence="8" id="KW-1185">Reference proteome</keyword>
<evidence type="ECO:0000256" key="5">
    <source>
        <dbReference type="ARBA" id="ARBA00023136"/>
    </source>
</evidence>
<feature type="transmembrane region" description="Helical" evidence="6">
    <location>
        <begin position="109"/>
        <end position="129"/>
    </location>
</feature>
<feature type="transmembrane region" description="Helical" evidence="6">
    <location>
        <begin position="149"/>
        <end position="173"/>
    </location>
</feature>
<feature type="transmembrane region" description="Helical" evidence="6">
    <location>
        <begin position="44"/>
        <end position="64"/>
    </location>
</feature>
<protein>
    <recommendedName>
        <fullName evidence="6">Phosphate transporter</fullName>
    </recommendedName>
</protein>
<dbReference type="GO" id="GO:0005315">
    <property type="term" value="F:phosphate transmembrane transporter activity"/>
    <property type="evidence" value="ECO:0007669"/>
    <property type="project" value="InterPro"/>
</dbReference>
<evidence type="ECO:0000313" key="7">
    <source>
        <dbReference type="EMBL" id="GAF02475.1"/>
    </source>
</evidence>
<dbReference type="EMBL" id="BAMD01000009">
    <property type="protein sequence ID" value="GAF02475.1"/>
    <property type="molecule type" value="Genomic_DNA"/>
</dbReference>
<evidence type="ECO:0000313" key="8">
    <source>
        <dbReference type="Proteomes" id="UP000019402"/>
    </source>
</evidence>
<feature type="transmembrane region" description="Helical" evidence="6">
    <location>
        <begin position="226"/>
        <end position="249"/>
    </location>
</feature>
<comment type="similarity">
    <text evidence="6">Belongs to the inorganic phosphate transporter (PiT) (TC 2.A.20) family.</text>
</comment>
<accession>W7XW27</accession>
<dbReference type="PANTHER" id="PTHR11101:SF16">
    <property type="entry name" value="PHOSPHATE TRANSPORTER"/>
    <property type="match status" value="1"/>
</dbReference>
<dbReference type="RefSeq" id="WP_027472806.1">
    <property type="nucleotide sequence ID" value="NZ_BAMD01000009.1"/>
</dbReference>
<keyword evidence="6" id="KW-0592">Phosphate transport</keyword>
<evidence type="ECO:0000256" key="3">
    <source>
        <dbReference type="ARBA" id="ARBA00022692"/>
    </source>
</evidence>
<dbReference type="InterPro" id="IPR001204">
    <property type="entry name" value="Phos_transporter"/>
</dbReference>
<dbReference type="STRING" id="869213.GCA_000517085_03391"/>
<dbReference type="OrthoDB" id="1110016at2"/>
<evidence type="ECO:0000256" key="4">
    <source>
        <dbReference type="ARBA" id="ARBA00022989"/>
    </source>
</evidence>
<keyword evidence="5 6" id="KW-0472">Membrane</keyword>